<dbReference type="SUPFAM" id="SSF48150">
    <property type="entry name" value="DNA-glycosylase"/>
    <property type="match status" value="1"/>
</dbReference>
<comment type="caution">
    <text evidence="8">Lacks conserved residue(s) required for the propagation of feature annotation.</text>
</comment>
<dbReference type="PANTHER" id="PTHR43286">
    <property type="entry name" value="ENDONUCLEASE III-LIKE PROTEIN 1"/>
    <property type="match status" value="1"/>
</dbReference>
<feature type="region of interest" description="Disordered" evidence="9">
    <location>
        <begin position="226"/>
        <end position="258"/>
    </location>
</feature>
<comment type="catalytic activity">
    <reaction evidence="7 8">
        <text>2'-deoxyribonucleotide-(2'-deoxyribose 5'-phosphate)-2'-deoxyribonucleotide-DNA = a 3'-end 2'-deoxyribonucleotide-(2,3-dehydro-2,3-deoxyribose 5'-phosphate)-DNA + a 5'-end 5'-phospho-2'-deoxyribonucleoside-DNA + H(+)</text>
        <dbReference type="Rhea" id="RHEA:66592"/>
        <dbReference type="Rhea" id="RHEA-COMP:13180"/>
        <dbReference type="Rhea" id="RHEA-COMP:16897"/>
        <dbReference type="Rhea" id="RHEA-COMP:17067"/>
        <dbReference type="ChEBI" id="CHEBI:15378"/>
        <dbReference type="ChEBI" id="CHEBI:136412"/>
        <dbReference type="ChEBI" id="CHEBI:157695"/>
        <dbReference type="ChEBI" id="CHEBI:167181"/>
        <dbReference type="EC" id="4.2.99.18"/>
    </reaction>
</comment>
<keyword evidence="6 8" id="KW-0326">Glycosidase</keyword>
<dbReference type="FunFam" id="1.10.340.30:FF:000014">
    <property type="entry name" value="Endonuclease III homolog"/>
    <property type="match status" value="1"/>
</dbReference>
<keyword evidence="8" id="KW-0539">Nucleus</keyword>
<evidence type="ECO:0000256" key="4">
    <source>
        <dbReference type="ARBA" id="ARBA00023204"/>
    </source>
</evidence>
<dbReference type="FunFam" id="1.10.1670.10:FF:000003">
    <property type="entry name" value="Endonuclease III homolog"/>
    <property type="match status" value="1"/>
</dbReference>
<dbReference type="GO" id="GO:0140078">
    <property type="term" value="F:class I DNA-(apurinic or apyrimidinic site) endonuclease activity"/>
    <property type="evidence" value="ECO:0007669"/>
    <property type="project" value="UniProtKB-EC"/>
</dbReference>
<reference evidence="12" key="1">
    <citation type="journal article" date="2016" name="Genome Announc.">
        <title>Genome sequence of Ustilaginoidea virens IPU010, a rice pathogenic fungus causing false smut.</title>
        <authorList>
            <person name="Kumagai T."/>
            <person name="Ishii T."/>
            <person name="Terai G."/>
            <person name="Umemura M."/>
            <person name="Machida M."/>
            <person name="Asai K."/>
        </authorList>
    </citation>
    <scope>NUCLEOTIDE SEQUENCE [LARGE SCALE GENOMIC DNA]</scope>
    <source>
        <strain evidence="12">IPU010</strain>
    </source>
</reference>
<evidence type="ECO:0000256" key="7">
    <source>
        <dbReference type="ARBA" id="ARBA00044632"/>
    </source>
</evidence>
<dbReference type="EC" id="3.2.2.-" evidence="8"/>
<dbReference type="GO" id="GO:0003677">
    <property type="term" value="F:DNA binding"/>
    <property type="evidence" value="ECO:0007669"/>
    <property type="project" value="UniProtKB-UniRule"/>
</dbReference>
<dbReference type="Pfam" id="PF00633">
    <property type="entry name" value="HHH"/>
    <property type="match status" value="1"/>
</dbReference>
<protein>
    <recommendedName>
        <fullName evidence="8">Endonuclease III homolog</fullName>
        <ecNumber evidence="8">3.2.2.-</ecNumber>
        <ecNumber evidence="8">4.2.99.18</ecNumber>
    </recommendedName>
    <alternativeName>
        <fullName evidence="8">Bifunctional DNA N-glycosylase/DNA-(apurinic or apyrimidinic site) lyase</fullName>
        <shortName evidence="8">DNA glycosylase/AP lyase</shortName>
    </alternativeName>
</protein>
<dbReference type="AlphaFoldDB" id="A0A1B5L494"/>
<evidence type="ECO:0000256" key="8">
    <source>
        <dbReference type="HAMAP-Rule" id="MF_03183"/>
    </source>
</evidence>
<comment type="subcellular location">
    <subcellularLocation>
        <location evidence="8">Nucleus</location>
    </subcellularLocation>
    <subcellularLocation>
        <location evidence="8">Mitochondrion</location>
    </subcellularLocation>
</comment>
<dbReference type="GO" id="GO:0005634">
    <property type="term" value="C:nucleus"/>
    <property type="evidence" value="ECO:0007669"/>
    <property type="project" value="UniProtKB-SubCell"/>
</dbReference>
<dbReference type="InterPro" id="IPR004036">
    <property type="entry name" value="Endonuclease-III-like_CS2"/>
</dbReference>
<evidence type="ECO:0000313" key="12">
    <source>
        <dbReference type="Proteomes" id="UP000054053"/>
    </source>
</evidence>
<dbReference type="GO" id="GO:0000703">
    <property type="term" value="F:oxidized pyrimidine nucleobase lesion DNA N-glycosylase activity"/>
    <property type="evidence" value="ECO:0007669"/>
    <property type="project" value="UniProtKB-UniRule"/>
</dbReference>
<feature type="domain" description="HhH-GPD" evidence="10">
    <location>
        <begin position="41"/>
        <end position="199"/>
    </location>
</feature>
<dbReference type="GO" id="GO:0005739">
    <property type="term" value="C:mitochondrion"/>
    <property type="evidence" value="ECO:0007669"/>
    <property type="project" value="UniProtKB-SubCell"/>
</dbReference>
<dbReference type="Gene3D" id="1.10.340.30">
    <property type="entry name" value="Hypothetical protein, domain 2"/>
    <property type="match status" value="1"/>
</dbReference>
<proteinExistence type="inferred from homology"/>
<organism evidence="11 12">
    <name type="scientific">Ustilaginoidea virens</name>
    <name type="common">Rice false smut fungus</name>
    <name type="synonym">Villosiclava virens</name>
    <dbReference type="NCBI Taxonomy" id="1159556"/>
    <lineage>
        <taxon>Eukaryota</taxon>
        <taxon>Fungi</taxon>
        <taxon>Dikarya</taxon>
        <taxon>Ascomycota</taxon>
        <taxon>Pezizomycotina</taxon>
        <taxon>Sordariomycetes</taxon>
        <taxon>Hypocreomycetidae</taxon>
        <taxon>Hypocreales</taxon>
        <taxon>Clavicipitaceae</taxon>
        <taxon>Ustilaginoidea</taxon>
    </lineage>
</organism>
<comment type="caution">
    <text evidence="11">The sequence shown here is derived from an EMBL/GenBank/DDBJ whole genome shotgun (WGS) entry which is preliminary data.</text>
</comment>
<dbReference type="GO" id="GO:0006285">
    <property type="term" value="P:base-excision repair, AP site formation"/>
    <property type="evidence" value="ECO:0007669"/>
    <property type="project" value="UniProtKB-UniRule"/>
</dbReference>
<dbReference type="InterPro" id="IPR000445">
    <property type="entry name" value="HhH_motif"/>
</dbReference>
<name>A0A1B5L494_USTVR</name>
<comment type="function">
    <text evidence="8">Bifunctional DNA N-glycosylase with associated apurinic/apyrimidinic (AP) lyase function that catalyzes the first step in base excision repair (BER), the primary repair pathway for the repair of oxidative DNA damage. The DNA N-glycosylase activity releases the damaged DNA base from DNA by cleaving the N-glycosidic bond, leaving an AP site. The AP lyase activity cleaves the phosphodiester bond 3' to the AP site by a beta-elimination. Primarily recognizes and repairs oxidative base damage of pyrimidines.</text>
</comment>
<dbReference type="Gene3D" id="1.10.1670.10">
    <property type="entry name" value="Helix-hairpin-Helix base-excision DNA repair enzymes (C-terminal)"/>
    <property type="match status" value="1"/>
</dbReference>
<evidence type="ECO:0000313" key="11">
    <source>
        <dbReference type="EMBL" id="GAO17942.1"/>
    </source>
</evidence>
<dbReference type="EC" id="4.2.99.18" evidence="8"/>
<dbReference type="EMBL" id="BBTG02000011">
    <property type="protein sequence ID" value="GAO17942.1"/>
    <property type="molecule type" value="Genomic_DNA"/>
</dbReference>
<keyword evidence="2 8" id="KW-0227">DNA damage</keyword>
<keyword evidence="4 8" id="KW-0234">DNA repair</keyword>
<dbReference type="InterPro" id="IPR023170">
    <property type="entry name" value="HhH_base_excis_C"/>
</dbReference>
<evidence type="ECO:0000256" key="5">
    <source>
        <dbReference type="ARBA" id="ARBA00023239"/>
    </source>
</evidence>
<keyword evidence="3 8" id="KW-0378">Hydrolase</keyword>
<dbReference type="SMART" id="SM00478">
    <property type="entry name" value="ENDO3c"/>
    <property type="match status" value="1"/>
</dbReference>
<evidence type="ECO:0000256" key="9">
    <source>
        <dbReference type="SAM" id="MobiDB-lite"/>
    </source>
</evidence>
<dbReference type="PROSITE" id="PS01155">
    <property type="entry name" value="ENDONUCLEASE_III_2"/>
    <property type="match status" value="1"/>
</dbReference>
<dbReference type="CDD" id="cd00056">
    <property type="entry name" value="ENDO3c"/>
    <property type="match status" value="1"/>
</dbReference>
<evidence type="ECO:0000259" key="10">
    <source>
        <dbReference type="SMART" id="SM00478"/>
    </source>
</evidence>
<comment type="similarity">
    <text evidence="1 8">Belongs to the Nth/MutY family.</text>
</comment>
<dbReference type="InterPro" id="IPR030841">
    <property type="entry name" value="NTH1"/>
</dbReference>
<dbReference type="HAMAP" id="MF_03183">
    <property type="entry name" value="Endonuclease_III_Nth"/>
    <property type="match status" value="1"/>
</dbReference>
<dbReference type="GO" id="GO:0006289">
    <property type="term" value="P:nucleotide-excision repair"/>
    <property type="evidence" value="ECO:0007669"/>
    <property type="project" value="TreeGrafter"/>
</dbReference>
<sequence>MRAPGGAAHGAAVDTMGCERLADRDASPRDQRFHTLIALMLSSQTKDTVNAAAMHRLKTELPAHRAGAPAGLNLENVLAVDADLLNGLIWAVGFHNNKTKYIKQAAVRLRDEWNGDIPDTVAGLTSLPGVGPKMAYLCLSAAWGRTEGIGVDVHVHRITNLWGWNTTRNPEDTRLALQSWLPRDKWREINWLLVGFGQTVCLPVGRRCGDCDLGVGGLCKAAERSKVAGRKRTTREVLKKEEEEEEHTSPAMEEEKPV</sequence>
<dbReference type="Pfam" id="PF00730">
    <property type="entry name" value="HhH-GPD"/>
    <property type="match status" value="1"/>
</dbReference>
<dbReference type="InterPro" id="IPR011257">
    <property type="entry name" value="DNA_glycosylase"/>
</dbReference>
<keyword evidence="5 8" id="KW-0456">Lyase</keyword>
<dbReference type="InterPro" id="IPR003265">
    <property type="entry name" value="HhH-GPD_domain"/>
</dbReference>
<accession>A0A1B5L494</accession>
<evidence type="ECO:0000256" key="2">
    <source>
        <dbReference type="ARBA" id="ARBA00022763"/>
    </source>
</evidence>
<keyword evidence="8" id="KW-0496">Mitochondrion</keyword>
<dbReference type="Proteomes" id="UP000054053">
    <property type="component" value="Unassembled WGS sequence"/>
</dbReference>
<evidence type="ECO:0000256" key="1">
    <source>
        <dbReference type="ARBA" id="ARBA00008343"/>
    </source>
</evidence>
<evidence type="ECO:0000256" key="3">
    <source>
        <dbReference type="ARBA" id="ARBA00022801"/>
    </source>
</evidence>
<dbReference type="PANTHER" id="PTHR43286:SF1">
    <property type="entry name" value="ENDONUCLEASE III-LIKE PROTEIN 1"/>
    <property type="match status" value="1"/>
</dbReference>
<gene>
    <name evidence="8" type="primary">NTH1</name>
    <name evidence="11" type="ORF">UVI_02026800</name>
</gene>
<evidence type="ECO:0000256" key="6">
    <source>
        <dbReference type="ARBA" id="ARBA00023295"/>
    </source>
</evidence>